<dbReference type="RefSeq" id="WP_007690524.1">
    <property type="nucleotide sequence ID" value="NZ_AOMB01000006.1"/>
</dbReference>
<reference evidence="1 2" key="1">
    <citation type="journal article" date="2014" name="PLoS Genet.">
        <title>Phylogenetically driven sequencing of extremely halophilic archaea reveals strategies for static and dynamic osmo-response.</title>
        <authorList>
            <person name="Becker E.A."/>
            <person name="Seitzer P.M."/>
            <person name="Tritt A."/>
            <person name="Larsen D."/>
            <person name="Krusor M."/>
            <person name="Yao A.I."/>
            <person name="Wu D."/>
            <person name="Madern D."/>
            <person name="Eisen J.A."/>
            <person name="Darling A.E."/>
            <person name="Facciotti M.T."/>
        </authorList>
    </citation>
    <scope>NUCLEOTIDE SEQUENCE [LARGE SCALE GENOMIC DNA]</scope>
    <source>
        <strain evidence="1 2">100A6</strain>
    </source>
</reference>
<dbReference type="OrthoDB" id="320255at2157"/>
<name>M0M9F0_9EURY</name>
<organism evidence="1 2">
    <name type="scientific">Halococcus hamelinensis 100A6</name>
    <dbReference type="NCBI Taxonomy" id="1132509"/>
    <lineage>
        <taxon>Archaea</taxon>
        <taxon>Methanobacteriati</taxon>
        <taxon>Methanobacteriota</taxon>
        <taxon>Stenosarchaea group</taxon>
        <taxon>Halobacteria</taxon>
        <taxon>Halobacteriales</taxon>
        <taxon>Halococcaceae</taxon>
        <taxon>Halococcus</taxon>
    </lineage>
</organism>
<protein>
    <recommendedName>
        <fullName evidence="3">WD40 repeat domain-containing protein</fullName>
    </recommendedName>
</protein>
<gene>
    <name evidence="1" type="ORF">C447_02427</name>
</gene>
<evidence type="ECO:0000313" key="1">
    <source>
        <dbReference type="EMBL" id="EMA41264.1"/>
    </source>
</evidence>
<comment type="caution">
    <text evidence="1">The sequence shown here is derived from an EMBL/GenBank/DDBJ whole genome shotgun (WGS) entry which is preliminary data.</text>
</comment>
<dbReference type="Gene3D" id="2.130.10.10">
    <property type="entry name" value="YVTN repeat-like/Quinoprotein amine dehydrogenase"/>
    <property type="match status" value="1"/>
</dbReference>
<keyword evidence="2" id="KW-1185">Reference proteome</keyword>
<evidence type="ECO:0000313" key="2">
    <source>
        <dbReference type="Proteomes" id="UP000011566"/>
    </source>
</evidence>
<dbReference type="SUPFAM" id="SSF75011">
    <property type="entry name" value="3-carboxy-cis,cis-mucoante lactonizing enzyme"/>
    <property type="match status" value="1"/>
</dbReference>
<evidence type="ECO:0008006" key="3">
    <source>
        <dbReference type="Google" id="ProtNLM"/>
    </source>
</evidence>
<proteinExistence type="predicted"/>
<dbReference type="PATRIC" id="fig|1132509.6.peg.571"/>
<dbReference type="AlphaFoldDB" id="M0M9F0"/>
<sequence length="294" mass="30530">MSDSTTSRGEWRAIESPTDRTLLAVTETAAGPVAVGEGGLVLARDESGWYPLVEAGPATRGNRLTCVAATADRKRVWFAGDSGALGRYDTHTGRKEDFSAPMGKTSTWEALAVAGTDTERLSVANGSGEVLPVECDDHGCPSYGDVTKPAGGSTIAALAADGASLYAADTSGTVLEHVDENWHRIGIENAEVNFFDLSAAGGSLLVAGGDGRLYRYDRPCRNWTPVAVGEATIHGLARSAESGAVAVGAGGTVHERTPNRGWRRLDTPVEADLLAVACGTTDVAVGTDGTIIER</sequence>
<accession>M0M9F0</accession>
<dbReference type="Proteomes" id="UP000011566">
    <property type="component" value="Unassembled WGS sequence"/>
</dbReference>
<dbReference type="eggNOG" id="arCOG09128">
    <property type="taxonomic scope" value="Archaea"/>
</dbReference>
<dbReference type="InterPro" id="IPR015943">
    <property type="entry name" value="WD40/YVTN_repeat-like_dom_sf"/>
</dbReference>
<dbReference type="EMBL" id="AOMB01000006">
    <property type="protein sequence ID" value="EMA41264.1"/>
    <property type="molecule type" value="Genomic_DNA"/>
</dbReference>